<dbReference type="HOGENOM" id="CLU_018702_1_0_1"/>
<dbReference type="GeneID" id="17261595"/>
<dbReference type="EnsemblProtists" id="EOD30467">
    <property type="protein sequence ID" value="EOD30467"/>
    <property type="gene ID" value="EMIHUDRAFT_232802"/>
</dbReference>
<dbReference type="GO" id="GO:0005634">
    <property type="term" value="C:nucleus"/>
    <property type="evidence" value="ECO:0007669"/>
    <property type="project" value="TreeGrafter"/>
</dbReference>
<evidence type="ECO:0000313" key="3">
    <source>
        <dbReference type="EnsemblProtists" id="EOD30467"/>
    </source>
</evidence>
<dbReference type="KEGG" id="ehx:EMIHUDRAFT_232802"/>
<dbReference type="STRING" id="2903.R1D610"/>
<dbReference type="Pfam" id="PF05063">
    <property type="entry name" value="MT-A70"/>
    <property type="match status" value="1"/>
</dbReference>
<dbReference type="GeneID" id="17275740"/>
<proteinExistence type="inferred from homology"/>
<dbReference type="InterPro" id="IPR007757">
    <property type="entry name" value="MT-A70-like"/>
</dbReference>
<dbReference type="PANTHER" id="PTHR12829">
    <property type="entry name" value="N6-ADENOSINE-METHYLTRANSFERASE"/>
    <property type="match status" value="1"/>
</dbReference>
<feature type="compositionally biased region" description="Basic and acidic residues" evidence="2">
    <location>
        <begin position="304"/>
        <end position="315"/>
    </location>
</feature>
<dbReference type="eggNOG" id="KOG2098">
    <property type="taxonomic scope" value="Eukaryota"/>
</dbReference>
<dbReference type="PROSITE" id="PS51143">
    <property type="entry name" value="MT_A70"/>
    <property type="match status" value="1"/>
</dbReference>
<dbReference type="RefSeq" id="XP_005782896.1">
    <property type="nucleotide sequence ID" value="XM_005782839.1"/>
</dbReference>
<evidence type="ECO:0000256" key="1">
    <source>
        <dbReference type="PROSITE-ProRule" id="PRU00489"/>
    </source>
</evidence>
<reference evidence="3" key="2">
    <citation type="submission" date="2024-10" db="UniProtKB">
        <authorList>
            <consortium name="EnsemblProtists"/>
        </authorList>
    </citation>
    <scope>IDENTIFICATION</scope>
</reference>
<dbReference type="PANTHER" id="PTHR12829:SF2">
    <property type="entry name" value="N6-ADENOSINE-METHYLTRANSFERASE MT-A70-LIKE"/>
    <property type="match status" value="1"/>
</dbReference>
<dbReference type="GO" id="GO:0008168">
    <property type="term" value="F:methyltransferase activity"/>
    <property type="evidence" value="ECO:0007669"/>
    <property type="project" value="TreeGrafter"/>
</dbReference>
<dbReference type="Proteomes" id="UP000013827">
    <property type="component" value="Unassembled WGS sequence"/>
</dbReference>
<dbReference type="SUPFAM" id="SSF53335">
    <property type="entry name" value="S-adenosyl-L-methionine-dependent methyltransferases"/>
    <property type="match status" value="1"/>
</dbReference>
<organism evidence="3 4">
    <name type="scientific">Emiliania huxleyi (strain CCMP1516)</name>
    <dbReference type="NCBI Taxonomy" id="280463"/>
    <lineage>
        <taxon>Eukaryota</taxon>
        <taxon>Haptista</taxon>
        <taxon>Haptophyta</taxon>
        <taxon>Prymnesiophyceae</taxon>
        <taxon>Isochrysidales</taxon>
        <taxon>Noelaerhabdaceae</taxon>
        <taxon>Emiliania</taxon>
    </lineage>
</organism>
<dbReference type="RefSeq" id="XP_005767874.1">
    <property type="nucleotide sequence ID" value="XM_005767817.1"/>
</dbReference>
<feature type="region of interest" description="Disordered" evidence="2">
    <location>
        <begin position="282"/>
        <end position="315"/>
    </location>
</feature>
<accession>A0A0D3K3Y2</accession>
<comment type="similarity">
    <text evidence="1">Belongs to the MT-A70-like family.</text>
</comment>
<keyword evidence="4" id="KW-1185">Reference proteome</keyword>
<dbReference type="GO" id="GO:0036396">
    <property type="term" value="C:RNA N6-methyladenosine methyltransferase complex"/>
    <property type="evidence" value="ECO:0007669"/>
    <property type="project" value="TreeGrafter"/>
</dbReference>
<dbReference type="PaxDb" id="2903-EOD15445"/>
<feature type="compositionally biased region" description="Pro residues" evidence="2">
    <location>
        <begin position="288"/>
        <end position="298"/>
    </location>
</feature>
<protein>
    <recommendedName>
        <fullName evidence="5">N6-adenosine-methyltransferase</fullName>
    </recommendedName>
</protein>
<evidence type="ECO:0000256" key="2">
    <source>
        <dbReference type="SAM" id="MobiDB-lite"/>
    </source>
</evidence>
<sequence>MPCGHIHFRRIIKPHTDVSLGDCSYLDTCRHMATCRFIHYEVDHTDAQRMRQGSAQLDPFARTATNRVDDDPFSRHYESQFVNCDIRTFPMQTLGKFPVIMADPPWDIHMELPYGTMSDDEMRRMNVQVLQDDGVLFLWVTGRAMELGRECLEIWGYRFVQELLWVKTNQLQRIIRTGRTGHWINHSKEHCLIGVKGDLDDRFNQNLDCDVICAEVRETSRKPDEMYDLLERLAPGQRKLELFGRPHNVHKGWTTLGNQLGKTQIAEPWLRQHLLDEGVFEPQDLAPMPTPPRDPLVPPWGGHDPPERLPREGMQ</sequence>
<evidence type="ECO:0000313" key="4">
    <source>
        <dbReference type="Proteomes" id="UP000013827"/>
    </source>
</evidence>
<dbReference type="AlphaFoldDB" id="A0A0D3K3Y2"/>
<dbReference type="KEGG" id="ehx:EMIHUDRAFT_211665"/>
<dbReference type="InterPro" id="IPR029063">
    <property type="entry name" value="SAM-dependent_MTases_sf"/>
</dbReference>
<name>A0A0D3K3Y2_EMIH1</name>
<dbReference type="EnsemblProtists" id="EOD15445">
    <property type="protein sequence ID" value="EOD15445"/>
    <property type="gene ID" value="EMIHUDRAFT_211665"/>
</dbReference>
<reference evidence="4" key="1">
    <citation type="journal article" date="2013" name="Nature">
        <title>Pan genome of the phytoplankton Emiliania underpins its global distribution.</title>
        <authorList>
            <person name="Read B.A."/>
            <person name="Kegel J."/>
            <person name="Klute M.J."/>
            <person name="Kuo A."/>
            <person name="Lefebvre S.C."/>
            <person name="Maumus F."/>
            <person name="Mayer C."/>
            <person name="Miller J."/>
            <person name="Monier A."/>
            <person name="Salamov A."/>
            <person name="Young J."/>
            <person name="Aguilar M."/>
            <person name="Claverie J.M."/>
            <person name="Frickenhaus S."/>
            <person name="Gonzalez K."/>
            <person name="Herman E.K."/>
            <person name="Lin Y.C."/>
            <person name="Napier J."/>
            <person name="Ogata H."/>
            <person name="Sarno A.F."/>
            <person name="Shmutz J."/>
            <person name="Schroeder D."/>
            <person name="de Vargas C."/>
            <person name="Verret F."/>
            <person name="von Dassow P."/>
            <person name="Valentin K."/>
            <person name="Van de Peer Y."/>
            <person name="Wheeler G."/>
            <person name="Dacks J.B."/>
            <person name="Delwiche C.F."/>
            <person name="Dyhrman S.T."/>
            <person name="Glockner G."/>
            <person name="John U."/>
            <person name="Richards T."/>
            <person name="Worden A.Z."/>
            <person name="Zhang X."/>
            <person name="Grigoriev I.V."/>
            <person name="Allen A.E."/>
            <person name="Bidle K."/>
            <person name="Borodovsky M."/>
            <person name="Bowler C."/>
            <person name="Brownlee C."/>
            <person name="Cock J.M."/>
            <person name="Elias M."/>
            <person name="Gladyshev V.N."/>
            <person name="Groth M."/>
            <person name="Guda C."/>
            <person name="Hadaegh A."/>
            <person name="Iglesias-Rodriguez M.D."/>
            <person name="Jenkins J."/>
            <person name="Jones B.M."/>
            <person name="Lawson T."/>
            <person name="Leese F."/>
            <person name="Lindquist E."/>
            <person name="Lobanov A."/>
            <person name="Lomsadze A."/>
            <person name="Malik S.B."/>
            <person name="Marsh M.E."/>
            <person name="Mackinder L."/>
            <person name="Mock T."/>
            <person name="Mueller-Roeber B."/>
            <person name="Pagarete A."/>
            <person name="Parker M."/>
            <person name="Probert I."/>
            <person name="Quesneville H."/>
            <person name="Raines C."/>
            <person name="Rensing S.A."/>
            <person name="Riano-Pachon D.M."/>
            <person name="Richier S."/>
            <person name="Rokitta S."/>
            <person name="Shiraiwa Y."/>
            <person name="Soanes D.M."/>
            <person name="van der Giezen M."/>
            <person name="Wahlund T.M."/>
            <person name="Williams B."/>
            <person name="Wilson W."/>
            <person name="Wolfe G."/>
            <person name="Wurch L.L."/>
        </authorList>
    </citation>
    <scope>NUCLEOTIDE SEQUENCE</scope>
</reference>
<dbReference type="Gene3D" id="3.40.50.150">
    <property type="entry name" value="Vaccinia Virus protein VP39"/>
    <property type="match status" value="1"/>
</dbReference>
<evidence type="ECO:0008006" key="5">
    <source>
        <dbReference type="Google" id="ProtNLM"/>
    </source>
</evidence>